<dbReference type="InterPro" id="IPR001148">
    <property type="entry name" value="CA_dom"/>
</dbReference>
<evidence type="ECO:0000256" key="1">
    <source>
        <dbReference type="ARBA" id="ARBA00010718"/>
    </source>
</evidence>
<dbReference type="EC" id="4.2.1.1" evidence="2"/>
<name>A0A8J3AKH7_9BACI</name>
<dbReference type="EMBL" id="BMHB01000001">
    <property type="protein sequence ID" value="GGI15218.1"/>
    <property type="molecule type" value="Genomic_DNA"/>
</dbReference>
<reference evidence="10" key="1">
    <citation type="journal article" date="2019" name="Int. J. Syst. Evol. Microbiol.">
        <title>The Global Catalogue of Microorganisms (GCM) 10K type strain sequencing project: providing services to taxonomists for standard genome sequencing and annotation.</title>
        <authorList>
            <consortium name="The Broad Institute Genomics Platform"/>
            <consortium name="The Broad Institute Genome Sequencing Center for Infectious Disease"/>
            <person name="Wu L."/>
            <person name="Ma J."/>
        </authorList>
    </citation>
    <scope>NUCLEOTIDE SEQUENCE [LARGE SCALE GENOMIC DNA]</scope>
    <source>
        <strain evidence="10">CGMCC 1.14993</strain>
    </source>
</reference>
<dbReference type="InterPro" id="IPR023561">
    <property type="entry name" value="Carbonic_anhydrase_a-class"/>
</dbReference>
<comment type="catalytic activity">
    <reaction evidence="6">
        <text>hydrogencarbonate + H(+) = CO2 + H2O</text>
        <dbReference type="Rhea" id="RHEA:10748"/>
        <dbReference type="ChEBI" id="CHEBI:15377"/>
        <dbReference type="ChEBI" id="CHEBI:15378"/>
        <dbReference type="ChEBI" id="CHEBI:16526"/>
        <dbReference type="ChEBI" id="CHEBI:17544"/>
        <dbReference type="EC" id="4.2.1.1"/>
    </reaction>
</comment>
<dbReference type="PROSITE" id="PS51144">
    <property type="entry name" value="ALPHA_CA_2"/>
    <property type="match status" value="1"/>
</dbReference>
<dbReference type="GO" id="GO:0004089">
    <property type="term" value="F:carbonate dehydratase activity"/>
    <property type="evidence" value="ECO:0007669"/>
    <property type="project" value="UniProtKB-EC"/>
</dbReference>
<evidence type="ECO:0000256" key="2">
    <source>
        <dbReference type="ARBA" id="ARBA00012925"/>
    </source>
</evidence>
<evidence type="ECO:0000256" key="7">
    <source>
        <dbReference type="SAM" id="SignalP"/>
    </source>
</evidence>
<keyword evidence="7" id="KW-0732">Signal</keyword>
<feature type="chain" id="PRO_5035288520" description="carbonic anhydrase" evidence="7">
    <location>
        <begin position="23"/>
        <end position="256"/>
    </location>
</feature>
<feature type="domain" description="Alpha-carbonic anhydrase" evidence="8">
    <location>
        <begin position="36"/>
        <end position="256"/>
    </location>
</feature>
<keyword evidence="5" id="KW-0456">Lyase</keyword>
<dbReference type="InterPro" id="IPR041891">
    <property type="entry name" value="Alpha_CA_prokaryot-like"/>
</dbReference>
<evidence type="ECO:0000256" key="4">
    <source>
        <dbReference type="ARBA" id="ARBA00022833"/>
    </source>
</evidence>
<dbReference type="RefSeq" id="WP_158093247.1">
    <property type="nucleotide sequence ID" value="NZ_BMHB01000001.1"/>
</dbReference>
<dbReference type="CDD" id="cd03124">
    <property type="entry name" value="alpha_CA_prokaryotic_like"/>
    <property type="match status" value="1"/>
</dbReference>
<dbReference type="OrthoDB" id="5327615at2"/>
<dbReference type="PANTHER" id="PTHR18952:SF265">
    <property type="entry name" value="CARBONIC ANHYDRASE"/>
    <property type="match status" value="1"/>
</dbReference>
<comment type="caution">
    <text evidence="9">The sequence shown here is derived from an EMBL/GenBank/DDBJ whole genome shotgun (WGS) entry which is preliminary data.</text>
</comment>
<keyword evidence="3" id="KW-0479">Metal-binding</keyword>
<sequence length="256" mass="29406">MKYIASTMLIFLLILSSCSIHSMETISKRTEIGNSQEWTYTGSTGPNNWGNLKEEYAMCSKGKEQSPINIVSRTQKSLPLGINYHSGKFKIEIKKTTIKLIPENNTNTINIQGTNYELKQLHFHTPSEHLINGHQSDMEIHFVHEDRNHSYAVIGIFVDKGTQNKVFQKIVNTLKEDKSLKETISLNIQSFIPVNSKKISYNGSLTTPPCTEGLKWIVFEKPIQFSNQQIAFYRKYSYPTNRPVQPLNNRTLFESW</sequence>
<feature type="signal peptide" evidence="7">
    <location>
        <begin position="1"/>
        <end position="22"/>
    </location>
</feature>
<keyword evidence="10" id="KW-1185">Reference proteome</keyword>
<protein>
    <recommendedName>
        <fullName evidence="2">carbonic anhydrase</fullName>
        <ecNumber evidence="2">4.2.1.1</ecNumber>
    </recommendedName>
</protein>
<proteinExistence type="inferred from homology"/>
<dbReference type="InterPro" id="IPR036398">
    <property type="entry name" value="CA_dom_sf"/>
</dbReference>
<dbReference type="Pfam" id="PF00194">
    <property type="entry name" value="Carb_anhydrase"/>
    <property type="match status" value="1"/>
</dbReference>
<evidence type="ECO:0000256" key="6">
    <source>
        <dbReference type="ARBA" id="ARBA00048348"/>
    </source>
</evidence>
<dbReference type="PANTHER" id="PTHR18952">
    <property type="entry name" value="CARBONIC ANHYDRASE"/>
    <property type="match status" value="1"/>
</dbReference>
<evidence type="ECO:0000259" key="8">
    <source>
        <dbReference type="PROSITE" id="PS51144"/>
    </source>
</evidence>
<comment type="similarity">
    <text evidence="1">Belongs to the alpha-carbonic anhydrase family.</text>
</comment>
<keyword evidence="4" id="KW-0862">Zinc</keyword>
<evidence type="ECO:0000256" key="5">
    <source>
        <dbReference type="ARBA" id="ARBA00023239"/>
    </source>
</evidence>
<evidence type="ECO:0000313" key="10">
    <source>
        <dbReference type="Proteomes" id="UP000626244"/>
    </source>
</evidence>
<evidence type="ECO:0000256" key="3">
    <source>
        <dbReference type="ARBA" id="ARBA00022723"/>
    </source>
</evidence>
<dbReference type="Proteomes" id="UP000626244">
    <property type="component" value="Unassembled WGS sequence"/>
</dbReference>
<dbReference type="AlphaFoldDB" id="A0A8J3AKH7"/>
<evidence type="ECO:0000313" key="9">
    <source>
        <dbReference type="EMBL" id="GGI15218.1"/>
    </source>
</evidence>
<dbReference type="GO" id="GO:0008270">
    <property type="term" value="F:zinc ion binding"/>
    <property type="evidence" value="ECO:0007669"/>
    <property type="project" value="InterPro"/>
</dbReference>
<organism evidence="9 10">
    <name type="scientific">Gottfriedia solisilvae</name>
    <dbReference type="NCBI Taxonomy" id="1516104"/>
    <lineage>
        <taxon>Bacteria</taxon>
        <taxon>Bacillati</taxon>
        <taxon>Bacillota</taxon>
        <taxon>Bacilli</taxon>
        <taxon>Bacillales</taxon>
        <taxon>Bacillaceae</taxon>
        <taxon>Gottfriedia</taxon>
    </lineage>
</organism>
<accession>A0A8J3AKH7</accession>
<dbReference type="SMART" id="SM01057">
    <property type="entry name" value="Carb_anhydrase"/>
    <property type="match status" value="1"/>
</dbReference>
<dbReference type="Gene3D" id="3.10.200.10">
    <property type="entry name" value="Alpha carbonic anhydrase"/>
    <property type="match status" value="1"/>
</dbReference>
<dbReference type="SUPFAM" id="SSF51069">
    <property type="entry name" value="Carbonic anhydrase"/>
    <property type="match status" value="1"/>
</dbReference>
<gene>
    <name evidence="9" type="ORF">GCM10007380_26870</name>
</gene>
<dbReference type="PROSITE" id="PS51257">
    <property type="entry name" value="PROKAR_LIPOPROTEIN"/>
    <property type="match status" value="1"/>
</dbReference>